<dbReference type="GO" id="GO:0043022">
    <property type="term" value="F:ribosome binding"/>
    <property type="evidence" value="ECO:0007669"/>
    <property type="project" value="TreeGrafter"/>
</dbReference>
<dbReference type="CDD" id="cd01878">
    <property type="entry name" value="HflX"/>
    <property type="match status" value="1"/>
</dbReference>
<name>A0A7H9EMV0_9LACO</name>
<dbReference type="Gene3D" id="3.40.50.11060">
    <property type="entry name" value="GTPase HflX, N-terminal domain"/>
    <property type="match status" value="1"/>
</dbReference>
<dbReference type="KEGG" id="lsw:GTO87_07990"/>
<dbReference type="Proteomes" id="UP000510886">
    <property type="component" value="Chromosome"/>
</dbReference>
<feature type="domain" description="Hflx-type G" evidence="10">
    <location>
        <begin position="197"/>
        <end position="365"/>
    </location>
</feature>
<keyword evidence="4 8" id="KW-0460">Magnesium</keyword>
<sequence length="418" mass="45978">MTAVIIGGIENQTENFTYTMEELQALAEADNLEVVASVHQKLERPVAATYFGAGKVTEIFQAGQVHAADALIVNDELSPTQIRNLEQDTGLTVIDRTALILDIFASRARTKEAKLQVEIAKLQYQLPRLRTSAAEKLDQQTAGNAGGGFTNRGAGETKLELNRRVIEKQISQLRKKLKDVQKDQVTQSKQRRASGLPQVALVGYTNAGKSTTMNGLLQLTGQEEDKQVFVKNMLFATLDTSVRKVHFADNKEFLLSDTVGFVSKLPHNLVAAFESTLAEARNADLLVQVVDASDPHAREMIATTEETLASIGIDDIPMIYAYNKADLANTRYPLVTGDAITYSARDSQSLQVLADVIRQKIFTGYQTLTFLIPFAEGQLVQQLNEEAQIIKTDYLTTGTQITAEVSPQLAAQLQDYVQ</sequence>
<dbReference type="SUPFAM" id="SSF52540">
    <property type="entry name" value="P-loop containing nucleoside triphosphate hydrolases"/>
    <property type="match status" value="1"/>
</dbReference>
<dbReference type="AlphaFoldDB" id="A0A7H9EMV0"/>
<gene>
    <name evidence="6 11" type="primary">hflX</name>
    <name evidence="11" type="ORF">GTO87_07990</name>
</gene>
<dbReference type="InterPro" id="IPR032305">
    <property type="entry name" value="GTP-bd_M"/>
</dbReference>
<organism evidence="11 12">
    <name type="scientific">Ligilactobacillus saerimneri</name>
    <dbReference type="NCBI Taxonomy" id="228229"/>
    <lineage>
        <taxon>Bacteria</taxon>
        <taxon>Bacillati</taxon>
        <taxon>Bacillota</taxon>
        <taxon>Bacilli</taxon>
        <taxon>Lactobacillales</taxon>
        <taxon>Lactobacillaceae</taxon>
        <taxon>Ligilactobacillus</taxon>
    </lineage>
</organism>
<keyword evidence="2 8" id="KW-0479">Metal-binding</keyword>
<protein>
    <recommendedName>
        <fullName evidence="6">GTPase HflX</fullName>
    </recommendedName>
    <alternativeName>
        <fullName evidence="6">GTP-binding protein HflX</fullName>
    </alternativeName>
</protein>
<dbReference type="EMBL" id="CP047418">
    <property type="protein sequence ID" value="QLL78525.1"/>
    <property type="molecule type" value="Genomic_DNA"/>
</dbReference>
<dbReference type="GO" id="GO:0046872">
    <property type="term" value="F:metal ion binding"/>
    <property type="evidence" value="ECO:0007669"/>
    <property type="project" value="UniProtKB-KW"/>
</dbReference>
<dbReference type="InterPro" id="IPR025121">
    <property type="entry name" value="GTPase_HflX_N"/>
</dbReference>
<dbReference type="PANTHER" id="PTHR10229">
    <property type="entry name" value="GTP-BINDING PROTEIN HFLX"/>
    <property type="match status" value="1"/>
</dbReference>
<dbReference type="InterPro" id="IPR030394">
    <property type="entry name" value="G_HFLX_dom"/>
</dbReference>
<accession>A0A7H9EMV0</accession>
<dbReference type="RefSeq" id="WP_180848706.1">
    <property type="nucleotide sequence ID" value="NZ_CP047418.1"/>
</dbReference>
<feature type="binding site" evidence="7">
    <location>
        <begin position="203"/>
        <end position="210"/>
    </location>
    <ligand>
        <name>GTP</name>
        <dbReference type="ChEBI" id="CHEBI:37565"/>
    </ligand>
</feature>
<dbReference type="PRINTS" id="PR00326">
    <property type="entry name" value="GTP1OBG"/>
</dbReference>
<comment type="function">
    <text evidence="6">GTPase that associates with the 50S ribosomal subunit and may have a role during protein synthesis or ribosome biogenesis.</text>
</comment>
<reference evidence="11 12" key="1">
    <citation type="submission" date="2020-01" db="EMBL/GenBank/DDBJ databases">
        <title>Complete and circular genome sequences of six lactobacillus isolates from horses.</title>
        <authorList>
            <person name="Hassan H.M."/>
        </authorList>
    </citation>
    <scope>NUCLEOTIDE SEQUENCE [LARGE SCALE GENOMIC DNA]</scope>
    <source>
        <strain evidence="11 12">1A</strain>
    </source>
</reference>
<evidence type="ECO:0000256" key="9">
    <source>
        <dbReference type="SAM" id="Coils"/>
    </source>
</evidence>
<evidence type="ECO:0000256" key="4">
    <source>
        <dbReference type="ARBA" id="ARBA00022842"/>
    </source>
</evidence>
<dbReference type="Pfam" id="PF16360">
    <property type="entry name" value="GTP-bdg_M"/>
    <property type="match status" value="1"/>
</dbReference>
<dbReference type="InterPro" id="IPR016496">
    <property type="entry name" value="GTPase_HflX"/>
</dbReference>
<keyword evidence="3 6" id="KW-0547">Nucleotide-binding</keyword>
<evidence type="ECO:0000256" key="5">
    <source>
        <dbReference type="ARBA" id="ARBA00023134"/>
    </source>
</evidence>
<evidence type="ECO:0000256" key="2">
    <source>
        <dbReference type="ARBA" id="ARBA00022723"/>
    </source>
</evidence>
<comment type="subunit">
    <text evidence="6">Monomer. Associates with the 50S ribosomal subunit.</text>
</comment>
<dbReference type="PANTHER" id="PTHR10229:SF4">
    <property type="entry name" value="GTPASE HFLX"/>
    <property type="match status" value="1"/>
</dbReference>
<dbReference type="PIRSF" id="PIRSF006809">
    <property type="entry name" value="GTP-binding_hflX_prd"/>
    <property type="match status" value="1"/>
</dbReference>
<dbReference type="FunFam" id="3.40.50.11060:FF:000001">
    <property type="entry name" value="GTPase HflX"/>
    <property type="match status" value="1"/>
</dbReference>
<feature type="binding site" evidence="7">
    <location>
        <begin position="257"/>
        <end position="260"/>
    </location>
    <ligand>
        <name>GTP</name>
        <dbReference type="ChEBI" id="CHEBI:37565"/>
    </ligand>
</feature>
<feature type="binding site" evidence="7">
    <location>
        <begin position="235"/>
        <end position="239"/>
    </location>
    <ligand>
        <name>GTP</name>
        <dbReference type="ChEBI" id="CHEBI:37565"/>
    </ligand>
</feature>
<evidence type="ECO:0000256" key="3">
    <source>
        <dbReference type="ARBA" id="ARBA00022741"/>
    </source>
</evidence>
<dbReference type="Gene3D" id="6.10.250.2860">
    <property type="match status" value="1"/>
</dbReference>
<evidence type="ECO:0000256" key="1">
    <source>
        <dbReference type="ARBA" id="ARBA00022490"/>
    </source>
</evidence>
<dbReference type="GO" id="GO:0005525">
    <property type="term" value="F:GTP binding"/>
    <property type="evidence" value="ECO:0007669"/>
    <property type="project" value="UniProtKB-UniRule"/>
</dbReference>
<comment type="cofactor">
    <cofactor evidence="8">
        <name>Mg(2+)</name>
        <dbReference type="ChEBI" id="CHEBI:18420"/>
    </cofactor>
</comment>
<evidence type="ECO:0000256" key="6">
    <source>
        <dbReference type="HAMAP-Rule" id="MF_00900"/>
    </source>
</evidence>
<dbReference type="Gene3D" id="3.40.50.300">
    <property type="entry name" value="P-loop containing nucleotide triphosphate hydrolases"/>
    <property type="match status" value="1"/>
</dbReference>
<feature type="binding site" evidence="7">
    <location>
        <begin position="343"/>
        <end position="345"/>
    </location>
    <ligand>
        <name>GTP</name>
        <dbReference type="ChEBI" id="CHEBI:37565"/>
    </ligand>
</feature>
<feature type="coiled-coil region" evidence="9">
    <location>
        <begin position="156"/>
        <end position="183"/>
    </location>
</feature>
<feature type="binding site" evidence="8">
    <location>
        <position position="210"/>
    </location>
    <ligand>
        <name>Mg(2+)</name>
        <dbReference type="ChEBI" id="CHEBI:18420"/>
    </ligand>
</feature>
<comment type="similarity">
    <text evidence="6">Belongs to the TRAFAC class OBG-HflX-like GTPase superfamily. HflX GTPase family.</text>
</comment>
<evidence type="ECO:0000313" key="12">
    <source>
        <dbReference type="Proteomes" id="UP000510886"/>
    </source>
</evidence>
<dbReference type="Pfam" id="PF01926">
    <property type="entry name" value="MMR_HSR1"/>
    <property type="match status" value="1"/>
</dbReference>
<dbReference type="PROSITE" id="PS51705">
    <property type="entry name" value="G_HFLX"/>
    <property type="match status" value="1"/>
</dbReference>
<dbReference type="InterPro" id="IPR006073">
    <property type="entry name" value="GTP-bd"/>
</dbReference>
<feature type="binding site" evidence="8">
    <location>
        <position position="237"/>
    </location>
    <ligand>
        <name>Mg(2+)</name>
        <dbReference type="ChEBI" id="CHEBI:18420"/>
    </ligand>
</feature>
<dbReference type="InterPro" id="IPR027417">
    <property type="entry name" value="P-loop_NTPase"/>
</dbReference>
<evidence type="ECO:0000256" key="7">
    <source>
        <dbReference type="PIRSR" id="PIRSR006809-1"/>
    </source>
</evidence>
<keyword evidence="5 6" id="KW-0342">GTP-binding</keyword>
<comment type="subcellular location">
    <subcellularLocation>
        <location evidence="6">Cytoplasm</location>
    </subcellularLocation>
    <text evidence="6">May associate with membranes.</text>
</comment>
<proteinExistence type="inferred from homology"/>
<dbReference type="Pfam" id="PF13167">
    <property type="entry name" value="GTP-bdg_N"/>
    <property type="match status" value="1"/>
</dbReference>
<dbReference type="GO" id="GO:0005737">
    <property type="term" value="C:cytoplasm"/>
    <property type="evidence" value="ECO:0007669"/>
    <property type="project" value="UniProtKB-SubCell"/>
</dbReference>
<evidence type="ECO:0000259" key="10">
    <source>
        <dbReference type="PROSITE" id="PS51705"/>
    </source>
</evidence>
<dbReference type="InterPro" id="IPR042108">
    <property type="entry name" value="GTPase_HflX_N_sf"/>
</dbReference>
<evidence type="ECO:0000313" key="11">
    <source>
        <dbReference type="EMBL" id="QLL78525.1"/>
    </source>
</evidence>
<keyword evidence="1 6" id="KW-0963">Cytoplasm</keyword>
<dbReference type="GO" id="GO:0003924">
    <property type="term" value="F:GTPase activity"/>
    <property type="evidence" value="ECO:0007669"/>
    <property type="project" value="UniProtKB-UniRule"/>
</dbReference>
<evidence type="ECO:0000256" key="8">
    <source>
        <dbReference type="PIRSR" id="PIRSR006809-2"/>
    </source>
</evidence>
<keyword evidence="9" id="KW-0175">Coiled coil</keyword>
<dbReference type="HAMAP" id="MF_00900">
    <property type="entry name" value="GTPase_HflX"/>
    <property type="match status" value="1"/>
</dbReference>
<feature type="binding site" evidence="7">
    <location>
        <begin position="323"/>
        <end position="326"/>
    </location>
    <ligand>
        <name>GTP</name>
        <dbReference type="ChEBI" id="CHEBI:37565"/>
    </ligand>
</feature>
<dbReference type="NCBIfam" id="TIGR03156">
    <property type="entry name" value="GTP_HflX"/>
    <property type="match status" value="1"/>
</dbReference>